<accession>A0A6J5QG87</accession>
<reference evidence="1" key="1">
    <citation type="submission" date="2020-05" db="EMBL/GenBank/DDBJ databases">
        <authorList>
            <person name="Chiriac C."/>
            <person name="Salcher M."/>
            <person name="Ghai R."/>
            <person name="Kavagutti S V."/>
        </authorList>
    </citation>
    <scope>NUCLEOTIDE SEQUENCE</scope>
</reference>
<proteinExistence type="predicted"/>
<sequence length="134" mass="14458">MAIPKSAAAAARLERSKENKRLHKEGKKAFACQKVGTDAGNKQRMTEFKERLLKSAVGTNIINKIIDIATDDTHVGQMAALKMCIDRILPMSLFEEKKGGGERTAVTITIGGIGETPIKIGASDNEPLTLEHNG</sequence>
<dbReference type="EMBL" id="LR798402">
    <property type="protein sequence ID" value="CAB5229420.1"/>
    <property type="molecule type" value="Genomic_DNA"/>
</dbReference>
<evidence type="ECO:0000313" key="2">
    <source>
        <dbReference type="EMBL" id="CAB4214104.1"/>
    </source>
</evidence>
<dbReference type="EMBL" id="LR797046">
    <property type="protein sequence ID" value="CAB4183519.1"/>
    <property type="molecule type" value="Genomic_DNA"/>
</dbReference>
<organism evidence="1">
    <name type="scientific">uncultured Caudovirales phage</name>
    <dbReference type="NCBI Taxonomy" id="2100421"/>
    <lineage>
        <taxon>Viruses</taxon>
        <taxon>Duplodnaviria</taxon>
        <taxon>Heunggongvirae</taxon>
        <taxon>Uroviricota</taxon>
        <taxon>Caudoviricetes</taxon>
        <taxon>Peduoviridae</taxon>
        <taxon>Maltschvirus</taxon>
        <taxon>Maltschvirus maltsch</taxon>
    </lineage>
</organism>
<evidence type="ECO:0000313" key="3">
    <source>
        <dbReference type="EMBL" id="CAB5229420.1"/>
    </source>
</evidence>
<evidence type="ECO:0000313" key="1">
    <source>
        <dbReference type="EMBL" id="CAB4183519.1"/>
    </source>
</evidence>
<dbReference type="EMBL" id="LR797402">
    <property type="protein sequence ID" value="CAB4214104.1"/>
    <property type="molecule type" value="Genomic_DNA"/>
</dbReference>
<gene>
    <name evidence="1" type="ORF">UFOVP1103_44</name>
    <name evidence="2" type="ORF">UFOVP1464_17</name>
    <name evidence="3" type="ORF">UFOVP1553_45</name>
</gene>
<name>A0A6J5QG87_9CAUD</name>
<protein>
    <submittedName>
        <fullName evidence="1">Uncharacterized protein</fullName>
    </submittedName>
</protein>